<dbReference type="EMBL" id="JACIHP010000003">
    <property type="protein sequence ID" value="MBB4491910.1"/>
    <property type="molecule type" value="Genomic_DNA"/>
</dbReference>
<dbReference type="Proteomes" id="UP000534590">
    <property type="component" value="Unassembled WGS sequence"/>
</dbReference>
<reference evidence="1 2" key="1">
    <citation type="submission" date="2020-08" db="EMBL/GenBank/DDBJ databases">
        <title>Genomic Encyclopedia of Type Strains, Phase IV (KMG-V): Genome sequencing to study the core and pangenomes of soil and plant-associated prokaryotes.</title>
        <authorList>
            <person name="Whitman W."/>
        </authorList>
    </citation>
    <scope>NUCLEOTIDE SEQUENCE [LARGE SCALE GENOMIC DNA]</scope>
    <source>
        <strain evidence="1 2">SEMIA 461</strain>
    </source>
</reference>
<comment type="caution">
    <text evidence="1">The sequence shown here is derived from an EMBL/GenBank/DDBJ whole genome shotgun (WGS) entry which is preliminary data.</text>
</comment>
<accession>A0ABR6JAL2</accession>
<sequence>MLQTFPTPIPKRFTLHGHQCRAKDVAGMLTNLFFDLIPFWAQNCLRLAGERVRIEAR</sequence>
<proteinExistence type="predicted"/>
<evidence type="ECO:0000313" key="1">
    <source>
        <dbReference type="EMBL" id="MBB4491910.1"/>
    </source>
</evidence>
<keyword evidence="2" id="KW-1185">Reference proteome</keyword>
<gene>
    <name evidence="1" type="ORF">GGE40_003752</name>
</gene>
<organism evidence="1 2">
    <name type="scientific">Agrobacterium radiobacter</name>
    <dbReference type="NCBI Taxonomy" id="362"/>
    <lineage>
        <taxon>Bacteria</taxon>
        <taxon>Pseudomonadati</taxon>
        <taxon>Pseudomonadota</taxon>
        <taxon>Alphaproteobacteria</taxon>
        <taxon>Hyphomicrobiales</taxon>
        <taxon>Rhizobiaceae</taxon>
        <taxon>Rhizobium/Agrobacterium group</taxon>
        <taxon>Agrobacterium</taxon>
        <taxon>Agrobacterium tumefaciens complex</taxon>
    </lineage>
</organism>
<protein>
    <submittedName>
        <fullName evidence="1">Uncharacterized protein</fullName>
    </submittedName>
</protein>
<name>A0ABR6JAL2_AGRRD</name>
<evidence type="ECO:0000313" key="2">
    <source>
        <dbReference type="Proteomes" id="UP000534590"/>
    </source>
</evidence>